<evidence type="ECO:0008006" key="4">
    <source>
        <dbReference type="Google" id="ProtNLM"/>
    </source>
</evidence>
<dbReference type="KEGG" id="ole:K0B96_07590"/>
<gene>
    <name evidence="2" type="ORF">K0B96_07590</name>
</gene>
<keyword evidence="1" id="KW-0732">Signal</keyword>
<proteinExistence type="predicted"/>
<organism evidence="2 3">
    <name type="scientific">Horticoccus luteus</name>
    <dbReference type="NCBI Taxonomy" id="2862869"/>
    <lineage>
        <taxon>Bacteria</taxon>
        <taxon>Pseudomonadati</taxon>
        <taxon>Verrucomicrobiota</taxon>
        <taxon>Opitutia</taxon>
        <taxon>Opitutales</taxon>
        <taxon>Opitutaceae</taxon>
        <taxon>Horticoccus</taxon>
    </lineage>
</organism>
<keyword evidence="3" id="KW-1185">Reference proteome</keyword>
<feature type="chain" id="PRO_5034764857" description="Lipoprotein" evidence="1">
    <location>
        <begin position="22"/>
        <end position="237"/>
    </location>
</feature>
<protein>
    <recommendedName>
        <fullName evidence="4">Lipoprotein</fullName>
    </recommendedName>
</protein>
<dbReference type="Proteomes" id="UP000825051">
    <property type="component" value="Chromosome"/>
</dbReference>
<evidence type="ECO:0000313" key="3">
    <source>
        <dbReference type="Proteomes" id="UP000825051"/>
    </source>
</evidence>
<name>A0A8F9TWD5_9BACT</name>
<accession>A0A8F9TWD5</accession>
<dbReference type="EMBL" id="CP080507">
    <property type="protein sequence ID" value="QYM80459.1"/>
    <property type="molecule type" value="Genomic_DNA"/>
</dbReference>
<feature type="signal peptide" evidence="1">
    <location>
        <begin position="1"/>
        <end position="21"/>
    </location>
</feature>
<sequence>MKSTTFPLTVISLLTVLLVAAGCESHSRAKMEARMEEERKSVPPMEAHATFFDGQIAATIELGSGVGGLPGARRRGGKSHGFNPKFAGIQAGGGDYGSAGNREPDAFGFGPADQLNRAPEAEVEEPARLRGESPLPPVVMVIQLTNKSAQPIDVEFIDFTSDLGDFAVQPAKMSLAPGAAATSDPMNSRLGLTSYALPITVALRVNGKTERKVVTVTPVALESEPTPAAATPSRVGH</sequence>
<dbReference type="AlphaFoldDB" id="A0A8F9TWD5"/>
<dbReference type="PROSITE" id="PS51257">
    <property type="entry name" value="PROKAR_LIPOPROTEIN"/>
    <property type="match status" value="1"/>
</dbReference>
<reference evidence="2" key="1">
    <citation type="submission" date="2021-08" db="EMBL/GenBank/DDBJ databases">
        <title>Genome of a novel bacterium of the phylum Verrucomicrobia, Oleiharenicola sp. KSB-15.</title>
        <authorList>
            <person name="Chung J.-H."/>
            <person name="Ahn J.-H."/>
            <person name="Yoon Y."/>
            <person name="Kim D.-Y."/>
            <person name="An S.-H."/>
            <person name="Park I."/>
            <person name="Yeon J."/>
        </authorList>
    </citation>
    <scope>NUCLEOTIDE SEQUENCE</scope>
    <source>
        <strain evidence="2">KSB-15</strain>
    </source>
</reference>
<evidence type="ECO:0000313" key="2">
    <source>
        <dbReference type="EMBL" id="QYM80459.1"/>
    </source>
</evidence>
<dbReference type="RefSeq" id="WP_220165677.1">
    <property type="nucleotide sequence ID" value="NZ_CP080507.1"/>
</dbReference>
<evidence type="ECO:0000256" key="1">
    <source>
        <dbReference type="SAM" id="SignalP"/>
    </source>
</evidence>